<keyword evidence="6 8" id="KW-1133">Transmembrane helix</keyword>
<evidence type="ECO:0000256" key="1">
    <source>
        <dbReference type="ARBA" id="ARBA00004651"/>
    </source>
</evidence>
<feature type="transmembrane region" description="Helical" evidence="8">
    <location>
        <begin position="30"/>
        <end position="48"/>
    </location>
</feature>
<name>A0A9D2EKW8_9FIRM</name>
<protein>
    <recommendedName>
        <fullName evidence="8">L-lactate permease</fullName>
    </recommendedName>
</protein>
<dbReference type="GO" id="GO:0015295">
    <property type="term" value="F:solute:proton symporter activity"/>
    <property type="evidence" value="ECO:0007669"/>
    <property type="project" value="TreeGrafter"/>
</dbReference>
<comment type="similarity">
    <text evidence="2 8">Belongs to the lactate permease family.</text>
</comment>
<evidence type="ECO:0000256" key="8">
    <source>
        <dbReference type="RuleBase" id="RU365092"/>
    </source>
</evidence>
<sequence length="514" mass="53719">MLFLRFVLAVLPILWLVIALSVLKIAGHKACVAALLLTAVLAVFYWKLSVVNTLTAGLEGVLNALWPICLVIVAALFTYNLTLETGAMEAIKKMLAGVSVDERVLLLIIGWGFGNFMEGMAGFGTAVAIPASMLVGIGLDPMRAVLACLVVNSTPTAFGSVGVPTVTLASVTGLDVLPLSGDVALIQCILTFLSPFFMVCIMGKGIKALKGVFPMTLIAALSFTVPWFIAAQVIGCELPNIIGSIISLVCMVAAARFLNKNPEEEYAIMLEEDDRSAGLSVAEGVKAWSPFILIFFLLIFTSTLCPPIHNLIAGIATSVVVYAGEGGSTLTFSWINTPGVMIFIAAIIGGFIQKASVGTMLRVLGETLKKYWKTILTICSVMATAKVMGYSGMISDIANMLVVATGPFYPLISPLIGALGAFVTGSGTSTCVLFGGLQSQTALSLGLNPSWMAAANVMGAGIGKMICPQGIAIGAGAINAVGSESKILRSVFKYFVIYVVLAGIICFAGTVIGL</sequence>
<feature type="transmembrane region" description="Helical" evidence="8">
    <location>
        <begin position="144"/>
        <end position="163"/>
    </location>
</feature>
<feature type="transmembrane region" description="Helical" evidence="8">
    <location>
        <begin position="291"/>
        <end position="312"/>
    </location>
</feature>
<feature type="transmembrane region" description="Helical" evidence="8">
    <location>
        <begin position="241"/>
        <end position="259"/>
    </location>
</feature>
<keyword evidence="4 8" id="KW-1003">Cell membrane</keyword>
<dbReference type="EMBL" id="DXBR01000058">
    <property type="protein sequence ID" value="HIZ39583.1"/>
    <property type="molecule type" value="Genomic_DNA"/>
</dbReference>
<dbReference type="PANTHER" id="PTHR30003:SF0">
    <property type="entry name" value="GLYCOLATE PERMEASE GLCA-RELATED"/>
    <property type="match status" value="1"/>
</dbReference>
<feature type="transmembrane region" description="Helical" evidence="8">
    <location>
        <begin position="215"/>
        <end position="235"/>
    </location>
</feature>
<dbReference type="InterPro" id="IPR003804">
    <property type="entry name" value="Lactate_perm"/>
</dbReference>
<dbReference type="Proteomes" id="UP000824049">
    <property type="component" value="Unassembled WGS sequence"/>
</dbReference>
<dbReference type="GO" id="GO:0015129">
    <property type="term" value="F:lactate transmembrane transporter activity"/>
    <property type="evidence" value="ECO:0007669"/>
    <property type="project" value="UniProtKB-UniRule"/>
</dbReference>
<dbReference type="PANTHER" id="PTHR30003">
    <property type="entry name" value="L-LACTATE PERMEASE"/>
    <property type="match status" value="1"/>
</dbReference>
<dbReference type="AlphaFoldDB" id="A0A9D2EKW8"/>
<feature type="transmembrane region" description="Helical" evidence="8">
    <location>
        <begin position="119"/>
        <end position="137"/>
    </location>
</feature>
<keyword evidence="7 8" id="KW-0472">Membrane</keyword>
<evidence type="ECO:0000256" key="7">
    <source>
        <dbReference type="ARBA" id="ARBA00023136"/>
    </source>
</evidence>
<reference evidence="9" key="2">
    <citation type="submission" date="2021-04" db="EMBL/GenBank/DDBJ databases">
        <authorList>
            <person name="Gilroy R."/>
        </authorList>
    </citation>
    <scope>NUCLEOTIDE SEQUENCE</scope>
    <source>
        <strain evidence="9">CHK179-28034</strain>
    </source>
</reference>
<comment type="function">
    <text evidence="8">Uptake of L-lactate across the membrane. Can also transport D-lactate and glycolate.</text>
</comment>
<evidence type="ECO:0000256" key="6">
    <source>
        <dbReference type="ARBA" id="ARBA00022989"/>
    </source>
</evidence>
<dbReference type="NCBIfam" id="TIGR00795">
    <property type="entry name" value="lctP"/>
    <property type="match status" value="1"/>
</dbReference>
<feature type="transmembrane region" description="Helical" evidence="8">
    <location>
        <begin position="6"/>
        <end position="23"/>
    </location>
</feature>
<evidence type="ECO:0000313" key="9">
    <source>
        <dbReference type="EMBL" id="HIZ39583.1"/>
    </source>
</evidence>
<proteinExistence type="inferred from homology"/>
<reference evidence="9" key="1">
    <citation type="journal article" date="2021" name="PeerJ">
        <title>Extensive microbial diversity within the chicken gut microbiome revealed by metagenomics and culture.</title>
        <authorList>
            <person name="Gilroy R."/>
            <person name="Ravi A."/>
            <person name="Getino M."/>
            <person name="Pursley I."/>
            <person name="Horton D.L."/>
            <person name="Alikhan N.F."/>
            <person name="Baker D."/>
            <person name="Gharbi K."/>
            <person name="Hall N."/>
            <person name="Watson M."/>
            <person name="Adriaenssens E.M."/>
            <person name="Foster-Nyarko E."/>
            <person name="Jarju S."/>
            <person name="Secka A."/>
            <person name="Antonio M."/>
            <person name="Oren A."/>
            <person name="Chaudhuri R.R."/>
            <person name="La Ragione R."/>
            <person name="Hildebrand F."/>
            <person name="Pallen M.J."/>
        </authorList>
    </citation>
    <scope>NUCLEOTIDE SEQUENCE</scope>
    <source>
        <strain evidence="9">CHK179-28034</strain>
    </source>
</reference>
<comment type="subcellular location">
    <subcellularLocation>
        <location evidence="1 8">Cell membrane</location>
        <topology evidence="1 8">Multi-pass membrane protein</topology>
    </subcellularLocation>
</comment>
<keyword evidence="5 8" id="KW-0812">Transmembrane</keyword>
<dbReference type="GO" id="GO:0005886">
    <property type="term" value="C:plasma membrane"/>
    <property type="evidence" value="ECO:0007669"/>
    <property type="project" value="UniProtKB-SubCell"/>
</dbReference>
<evidence type="ECO:0000256" key="5">
    <source>
        <dbReference type="ARBA" id="ARBA00022692"/>
    </source>
</evidence>
<evidence type="ECO:0000256" key="4">
    <source>
        <dbReference type="ARBA" id="ARBA00022475"/>
    </source>
</evidence>
<feature type="transmembrane region" description="Helical" evidence="8">
    <location>
        <begin position="60"/>
        <end position="82"/>
    </location>
</feature>
<keyword evidence="3 8" id="KW-0813">Transport</keyword>
<comment type="caution">
    <text evidence="9">The sequence shown here is derived from an EMBL/GenBank/DDBJ whole genome shotgun (WGS) entry which is preliminary data.</text>
</comment>
<feature type="transmembrane region" description="Helical" evidence="8">
    <location>
        <begin position="495"/>
        <end position="513"/>
    </location>
</feature>
<accession>A0A9D2EKW8</accession>
<evidence type="ECO:0000256" key="3">
    <source>
        <dbReference type="ARBA" id="ARBA00022448"/>
    </source>
</evidence>
<dbReference type="Pfam" id="PF02652">
    <property type="entry name" value="Lactate_perm"/>
    <property type="match status" value="1"/>
</dbReference>
<organism evidence="9 10">
    <name type="scientific">Candidatus Anaerobutyricum stercoris</name>
    <dbReference type="NCBI Taxonomy" id="2838457"/>
    <lineage>
        <taxon>Bacteria</taxon>
        <taxon>Bacillati</taxon>
        <taxon>Bacillota</taxon>
        <taxon>Clostridia</taxon>
        <taxon>Lachnospirales</taxon>
        <taxon>Lachnospiraceae</taxon>
        <taxon>Anaerobutyricum</taxon>
    </lineage>
</organism>
<feature type="transmembrane region" description="Helical" evidence="8">
    <location>
        <begin position="183"/>
        <end position="203"/>
    </location>
</feature>
<feature type="transmembrane region" description="Helical" evidence="8">
    <location>
        <begin position="372"/>
        <end position="391"/>
    </location>
</feature>
<evidence type="ECO:0000256" key="2">
    <source>
        <dbReference type="ARBA" id="ARBA00010100"/>
    </source>
</evidence>
<gene>
    <name evidence="9" type="ORF">H9968_06630</name>
</gene>
<feature type="transmembrane region" description="Helical" evidence="8">
    <location>
        <begin position="411"/>
        <end position="437"/>
    </location>
</feature>
<feature type="transmembrane region" description="Helical" evidence="8">
    <location>
        <begin position="332"/>
        <end position="352"/>
    </location>
</feature>
<evidence type="ECO:0000313" key="10">
    <source>
        <dbReference type="Proteomes" id="UP000824049"/>
    </source>
</evidence>